<dbReference type="GO" id="GO:0043138">
    <property type="term" value="F:3'-5' DNA helicase activity"/>
    <property type="evidence" value="ECO:0007669"/>
    <property type="project" value="UniProtKB-EC"/>
</dbReference>
<dbReference type="GO" id="GO:0006310">
    <property type="term" value="P:DNA recombination"/>
    <property type="evidence" value="ECO:0007669"/>
    <property type="project" value="UniProtKB-UniRule"/>
</dbReference>
<reference evidence="18 19" key="1">
    <citation type="submission" date="2019-03" db="EMBL/GenBank/DDBJ databases">
        <title>Genomic Encyclopedia of Type Strains, Phase IV (KMG-IV): sequencing the most valuable type-strain genomes for metagenomic binning, comparative biology and taxonomic classification.</title>
        <authorList>
            <person name="Goeker M."/>
        </authorList>
    </citation>
    <scope>NUCLEOTIDE SEQUENCE [LARGE SCALE GENOMIC DNA]</scope>
    <source>
        <strain evidence="18 19">DSM 28867</strain>
    </source>
</reference>
<dbReference type="Proteomes" id="UP000294743">
    <property type="component" value="Unassembled WGS sequence"/>
</dbReference>
<dbReference type="InterPro" id="IPR001650">
    <property type="entry name" value="Helicase_C-like"/>
</dbReference>
<keyword evidence="7 15" id="KW-0067">ATP-binding</keyword>
<keyword evidence="10 15" id="KW-0234">DNA repair</keyword>
<evidence type="ECO:0000256" key="4">
    <source>
        <dbReference type="ARBA" id="ARBA00022763"/>
    </source>
</evidence>
<dbReference type="PROSITE" id="PS51192">
    <property type="entry name" value="HELICASE_ATP_BIND_1"/>
    <property type="match status" value="1"/>
</dbReference>
<name>A0A4R7ZB71_9FIRM</name>
<dbReference type="NCBIfam" id="TIGR00643">
    <property type="entry name" value="recG"/>
    <property type="match status" value="1"/>
</dbReference>
<dbReference type="SUPFAM" id="SSF52540">
    <property type="entry name" value="P-loop containing nucleoside triphosphate hydrolases"/>
    <property type="match status" value="1"/>
</dbReference>
<evidence type="ECO:0000256" key="6">
    <source>
        <dbReference type="ARBA" id="ARBA00022806"/>
    </source>
</evidence>
<dbReference type="PANTHER" id="PTHR47964:SF1">
    <property type="entry name" value="ATP-DEPENDENT DNA HELICASE HOMOLOG RECG, CHLOROPLASTIC"/>
    <property type="match status" value="1"/>
</dbReference>
<keyword evidence="3 15" id="KW-0547">Nucleotide-binding</keyword>
<organism evidence="18 19">
    <name type="scientific">Breznakia blatticola</name>
    <dbReference type="NCBI Taxonomy" id="1754012"/>
    <lineage>
        <taxon>Bacteria</taxon>
        <taxon>Bacillati</taxon>
        <taxon>Bacillota</taxon>
        <taxon>Erysipelotrichia</taxon>
        <taxon>Erysipelotrichales</taxon>
        <taxon>Erysipelotrichaceae</taxon>
        <taxon>Breznakia</taxon>
    </lineage>
</organism>
<dbReference type="SMART" id="SM00487">
    <property type="entry name" value="DEXDc"/>
    <property type="match status" value="1"/>
</dbReference>
<dbReference type="InterPro" id="IPR045562">
    <property type="entry name" value="RecG_dom3_C"/>
</dbReference>
<dbReference type="EMBL" id="SODD01000032">
    <property type="protein sequence ID" value="TDW14757.1"/>
    <property type="molecule type" value="Genomic_DNA"/>
</dbReference>
<sequence length="663" mass="75429">MDLKSIKVTPKKREILQLMHIDSVEDLLVHYPFRYEDQNVKPFADWLLEEKVFFSCTIINQAKVQYFGGKRSVTRFKAMYDEEELSLTLFNRPWISAFRVGHTITVSGKYQGNGKVLVMSYNTQPIEEQLGIIPVYNTKDGLSQKDLRKYLANALDSCMIEEFIPDTLKETYKLVSRKQALHDIHFPKNYESVKQAIRYLKYEEFLKFQLTIQYYKMVNVEKSKVAKVFAIDKVEQLIQGLPYMLTDDQRQAISETLADLQSTHIMYRLVQGDVGSGKTIVATIAMYANTLTGMQSALLAPTEILAKQHYANVERVLKPYDVRVGLLYSALPAKEKHEIIDAIAAGDMDVIVGTHALFQEAIQYKNLGLVIADEQHRFGVEQRRKLIEKGNDVDFLLMSATPIPRTLATSLYGDMDVSSIEQMPAGRKPSITKLIKESSIRSIMGELKDLLDAGNQCYIVCPAIEKNNDLKLRNVEEIYHNLLPVLGKMYHLDYLHGKMSSEQKDEIMQQFKRKEIDILIATSVIEVGVDVPDANIMIIYDAERFGLSQIHQLRGRIGRAGGQGYCYLLSNSKDPDSIRRMEILCESNDGFEIAKQDLMIRGPGDLLGSRQSGIPGFILGDVIMDENILEVAKKDALVLLQHLDNYPSIARYVKEKEYTSTMD</sequence>
<evidence type="ECO:0000256" key="8">
    <source>
        <dbReference type="ARBA" id="ARBA00023125"/>
    </source>
</evidence>
<keyword evidence="8" id="KW-0238">DNA-binding</keyword>
<evidence type="ECO:0000256" key="10">
    <source>
        <dbReference type="ARBA" id="ARBA00023204"/>
    </source>
</evidence>
<comment type="similarity">
    <text evidence="1 15">Belongs to the helicase family. RecG subfamily.</text>
</comment>
<keyword evidence="11" id="KW-0413">Isomerase</keyword>
<comment type="caution">
    <text evidence="18">The sequence shown here is derived from an EMBL/GenBank/DDBJ whole genome shotgun (WGS) entry which is preliminary data.</text>
</comment>
<dbReference type="GO" id="GO:0016887">
    <property type="term" value="F:ATP hydrolysis activity"/>
    <property type="evidence" value="ECO:0007669"/>
    <property type="project" value="RHEA"/>
</dbReference>
<dbReference type="InterPro" id="IPR011545">
    <property type="entry name" value="DEAD/DEAH_box_helicase_dom"/>
</dbReference>
<evidence type="ECO:0000256" key="13">
    <source>
        <dbReference type="ARBA" id="ARBA00034808"/>
    </source>
</evidence>
<feature type="domain" description="Helicase ATP-binding" evidence="16">
    <location>
        <begin position="259"/>
        <end position="420"/>
    </location>
</feature>
<dbReference type="InterPro" id="IPR004609">
    <property type="entry name" value="ATP-dep_DNA_helicase_RecG"/>
</dbReference>
<dbReference type="EC" id="5.6.2.4" evidence="13 15"/>
<dbReference type="GO" id="GO:0003677">
    <property type="term" value="F:DNA binding"/>
    <property type="evidence" value="ECO:0007669"/>
    <property type="project" value="UniProtKB-KW"/>
</dbReference>
<dbReference type="Pfam" id="PF19833">
    <property type="entry name" value="RecG_dom3_C"/>
    <property type="match status" value="1"/>
</dbReference>
<dbReference type="InterPro" id="IPR014001">
    <property type="entry name" value="Helicase_ATP-bd"/>
</dbReference>
<dbReference type="SUPFAM" id="SSF50249">
    <property type="entry name" value="Nucleic acid-binding proteins"/>
    <property type="match status" value="1"/>
</dbReference>
<evidence type="ECO:0000256" key="7">
    <source>
        <dbReference type="ARBA" id="ARBA00022840"/>
    </source>
</evidence>
<dbReference type="SMART" id="SM00490">
    <property type="entry name" value="HELICc"/>
    <property type="match status" value="1"/>
</dbReference>
<dbReference type="PROSITE" id="PS51194">
    <property type="entry name" value="HELICASE_CTER"/>
    <property type="match status" value="1"/>
</dbReference>
<evidence type="ECO:0000256" key="2">
    <source>
        <dbReference type="ARBA" id="ARBA00017846"/>
    </source>
</evidence>
<evidence type="ECO:0000256" key="3">
    <source>
        <dbReference type="ARBA" id="ARBA00022741"/>
    </source>
</evidence>
<comment type="catalytic activity">
    <reaction evidence="12 15">
        <text>Couples ATP hydrolysis with the unwinding of duplex DNA by translocating in the 3'-5' direction.</text>
        <dbReference type="EC" id="5.6.2.4"/>
    </reaction>
</comment>
<dbReference type="PANTHER" id="PTHR47964">
    <property type="entry name" value="ATP-DEPENDENT DNA HELICASE HOMOLOG RECG, CHLOROPLASTIC"/>
    <property type="match status" value="1"/>
</dbReference>
<evidence type="ECO:0000313" key="18">
    <source>
        <dbReference type="EMBL" id="TDW14757.1"/>
    </source>
</evidence>
<evidence type="ECO:0000313" key="19">
    <source>
        <dbReference type="Proteomes" id="UP000294743"/>
    </source>
</evidence>
<evidence type="ECO:0000256" key="1">
    <source>
        <dbReference type="ARBA" id="ARBA00007504"/>
    </source>
</evidence>
<comment type="function">
    <text evidence="15">Plays a critical role in recombination and DNA repair. Helps process Holliday junction intermediates to mature products by catalyzing branch migration. Has replication fork regression activity, unwinds stalled or blocked replication forks to make a HJ that can be resolved. Has a DNA unwinding activity characteristic of a DNA helicase with 3'-5' polarity.</text>
</comment>
<evidence type="ECO:0000256" key="14">
    <source>
        <dbReference type="ARBA" id="ARBA00048988"/>
    </source>
</evidence>
<dbReference type="InterPro" id="IPR033454">
    <property type="entry name" value="RecG_wedge"/>
</dbReference>
<evidence type="ECO:0000256" key="9">
    <source>
        <dbReference type="ARBA" id="ARBA00023172"/>
    </source>
</evidence>
<keyword evidence="19" id="KW-1185">Reference proteome</keyword>
<dbReference type="Pfam" id="PF00271">
    <property type="entry name" value="Helicase_C"/>
    <property type="match status" value="1"/>
</dbReference>
<dbReference type="InterPro" id="IPR027417">
    <property type="entry name" value="P-loop_NTPase"/>
</dbReference>
<dbReference type="InterPro" id="IPR047112">
    <property type="entry name" value="RecG/Mfd"/>
</dbReference>
<dbReference type="InterPro" id="IPR012340">
    <property type="entry name" value="NA-bd_OB-fold"/>
</dbReference>
<evidence type="ECO:0000256" key="11">
    <source>
        <dbReference type="ARBA" id="ARBA00023235"/>
    </source>
</evidence>
<dbReference type="NCBIfam" id="NF008168">
    <property type="entry name" value="PRK10917.2-2"/>
    <property type="match status" value="1"/>
</dbReference>
<protein>
    <recommendedName>
        <fullName evidence="2 15">ATP-dependent DNA helicase RecG</fullName>
        <ecNumber evidence="13 15">5.6.2.4</ecNumber>
    </recommendedName>
</protein>
<dbReference type="CDD" id="cd17992">
    <property type="entry name" value="DEXHc_RecG"/>
    <property type="match status" value="1"/>
</dbReference>
<dbReference type="NCBIfam" id="NF008165">
    <property type="entry name" value="PRK10917.1-3"/>
    <property type="match status" value="1"/>
</dbReference>
<dbReference type="GO" id="GO:0006281">
    <property type="term" value="P:DNA repair"/>
    <property type="evidence" value="ECO:0007669"/>
    <property type="project" value="UniProtKB-UniRule"/>
</dbReference>
<keyword evidence="4 15" id="KW-0227">DNA damage</keyword>
<keyword evidence="6 15" id="KW-0347">Helicase</keyword>
<dbReference type="Pfam" id="PF00270">
    <property type="entry name" value="DEAD"/>
    <property type="match status" value="1"/>
</dbReference>
<feature type="domain" description="Helicase C-terminal" evidence="17">
    <location>
        <begin position="446"/>
        <end position="599"/>
    </location>
</feature>
<keyword evidence="5 15" id="KW-0378">Hydrolase</keyword>
<dbReference type="OrthoDB" id="9804325at2"/>
<dbReference type="Gene3D" id="3.40.50.300">
    <property type="entry name" value="P-loop containing nucleotide triphosphate hydrolases"/>
    <property type="match status" value="2"/>
</dbReference>
<dbReference type="AlphaFoldDB" id="A0A4R7ZB71"/>
<evidence type="ECO:0000256" key="5">
    <source>
        <dbReference type="ARBA" id="ARBA00022801"/>
    </source>
</evidence>
<dbReference type="RefSeq" id="WP_134170404.1">
    <property type="nucleotide sequence ID" value="NZ_SODD01000032.1"/>
</dbReference>
<evidence type="ECO:0000259" key="17">
    <source>
        <dbReference type="PROSITE" id="PS51194"/>
    </source>
</evidence>
<accession>A0A4R7ZB71</accession>
<proteinExistence type="inferred from homology"/>
<dbReference type="GO" id="GO:0005524">
    <property type="term" value="F:ATP binding"/>
    <property type="evidence" value="ECO:0007669"/>
    <property type="project" value="UniProtKB-KW"/>
</dbReference>
<comment type="catalytic activity">
    <reaction evidence="14 15">
        <text>ATP + H2O = ADP + phosphate + H(+)</text>
        <dbReference type="Rhea" id="RHEA:13065"/>
        <dbReference type="ChEBI" id="CHEBI:15377"/>
        <dbReference type="ChEBI" id="CHEBI:15378"/>
        <dbReference type="ChEBI" id="CHEBI:30616"/>
        <dbReference type="ChEBI" id="CHEBI:43474"/>
        <dbReference type="ChEBI" id="CHEBI:456216"/>
        <dbReference type="EC" id="5.6.2.4"/>
    </reaction>
</comment>
<evidence type="ECO:0000256" key="15">
    <source>
        <dbReference type="RuleBase" id="RU363016"/>
    </source>
</evidence>
<evidence type="ECO:0000259" key="16">
    <source>
        <dbReference type="PROSITE" id="PS51192"/>
    </source>
</evidence>
<gene>
    <name evidence="18" type="ORF">EDD63_13213</name>
</gene>
<keyword evidence="9 15" id="KW-0233">DNA recombination</keyword>
<evidence type="ECO:0000256" key="12">
    <source>
        <dbReference type="ARBA" id="ARBA00034617"/>
    </source>
</evidence>
<dbReference type="Pfam" id="PF17191">
    <property type="entry name" value="RecG_wedge"/>
    <property type="match status" value="1"/>
</dbReference>